<dbReference type="SUPFAM" id="SSF46689">
    <property type="entry name" value="Homeodomain-like"/>
    <property type="match status" value="1"/>
</dbReference>
<dbReference type="PROSITE" id="PS01081">
    <property type="entry name" value="HTH_TETR_1"/>
    <property type="match status" value="1"/>
</dbReference>
<evidence type="ECO:0000256" key="2">
    <source>
        <dbReference type="PROSITE-ProRule" id="PRU00335"/>
    </source>
</evidence>
<evidence type="ECO:0000259" key="3">
    <source>
        <dbReference type="PROSITE" id="PS50977"/>
    </source>
</evidence>
<keyword evidence="1 2" id="KW-0238">DNA-binding</keyword>
<dbReference type="RefSeq" id="WP_073274921.1">
    <property type="nucleotide sequence ID" value="NZ_FRAC01000009.1"/>
</dbReference>
<sequence>MKQDKAVRRPQQERSIKTKEKILDAAYRLFCEKGYYNTTTNEIAQVANVSIGSLYSYFKDKDTILLEILDRYNDSFFKVHDKLSRDMELYKSDLRMWFRRLIEGLIEVHQISKELNCEMNILCYSMPEVAAVQEKQREKTWQMTLQCFQAYKEYIKVEDIEAAAIVTFKLISAVVDQIVFGKNDIDNERILQAGVEAVYKFLIG</sequence>
<dbReference type="STRING" id="1121322.SAMN02745136_01781"/>
<reference evidence="4 5" key="1">
    <citation type="submission" date="2016-11" db="EMBL/GenBank/DDBJ databases">
        <authorList>
            <person name="Jaros S."/>
            <person name="Januszkiewicz K."/>
            <person name="Wedrychowicz H."/>
        </authorList>
    </citation>
    <scope>NUCLEOTIDE SEQUENCE [LARGE SCALE GENOMIC DNA]</scope>
    <source>
        <strain evidence="4 5">DSM 15929</strain>
    </source>
</reference>
<dbReference type="Gene3D" id="1.10.357.10">
    <property type="entry name" value="Tetracycline Repressor, domain 2"/>
    <property type="match status" value="1"/>
</dbReference>
<keyword evidence="5" id="KW-1185">Reference proteome</keyword>
<accession>A0A1M6PXQ1</accession>
<dbReference type="PROSITE" id="PS50977">
    <property type="entry name" value="HTH_TETR_2"/>
    <property type="match status" value="1"/>
</dbReference>
<dbReference type="Proteomes" id="UP000184386">
    <property type="component" value="Unassembled WGS sequence"/>
</dbReference>
<organism evidence="4 5">
    <name type="scientific">Anaerocolumna jejuensis DSM 15929</name>
    <dbReference type="NCBI Taxonomy" id="1121322"/>
    <lineage>
        <taxon>Bacteria</taxon>
        <taxon>Bacillati</taxon>
        <taxon>Bacillota</taxon>
        <taxon>Clostridia</taxon>
        <taxon>Lachnospirales</taxon>
        <taxon>Lachnospiraceae</taxon>
        <taxon>Anaerocolumna</taxon>
    </lineage>
</organism>
<dbReference type="GO" id="GO:0003677">
    <property type="term" value="F:DNA binding"/>
    <property type="evidence" value="ECO:0007669"/>
    <property type="project" value="UniProtKB-UniRule"/>
</dbReference>
<dbReference type="InterPro" id="IPR009057">
    <property type="entry name" value="Homeodomain-like_sf"/>
</dbReference>
<dbReference type="AlphaFoldDB" id="A0A1M6PXQ1"/>
<dbReference type="Gene3D" id="1.10.10.60">
    <property type="entry name" value="Homeodomain-like"/>
    <property type="match status" value="1"/>
</dbReference>
<name>A0A1M6PXQ1_9FIRM</name>
<protein>
    <submittedName>
        <fullName evidence="4">Transcriptional regulator, TetR family</fullName>
    </submittedName>
</protein>
<gene>
    <name evidence="4" type="ORF">SAMN02745136_01781</name>
</gene>
<dbReference type="PANTHER" id="PTHR43479:SF11">
    <property type="entry name" value="ACREF_ENVCD OPERON REPRESSOR-RELATED"/>
    <property type="match status" value="1"/>
</dbReference>
<dbReference type="Pfam" id="PF00440">
    <property type="entry name" value="TetR_N"/>
    <property type="match status" value="1"/>
</dbReference>
<feature type="DNA-binding region" description="H-T-H motif" evidence="2">
    <location>
        <begin position="39"/>
        <end position="58"/>
    </location>
</feature>
<proteinExistence type="predicted"/>
<dbReference type="PRINTS" id="PR00455">
    <property type="entry name" value="HTHTETR"/>
</dbReference>
<dbReference type="InterPro" id="IPR001647">
    <property type="entry name" value="HTH_TetR"/>
</dbReference>
<evidence type="ECO:0000313" key="5">
    <source>
        <dbReference type="Proteomes" id="UP000184386"/>
    </source>
</evidence>
<dbReference type="EMBL" id="FRAC01000009">
    <property type="protein sequence ID" value="SHK12682.1"/>
    <property type="molecule type" value="Genomic_DNA"/>
</dbReference>
<evidence type="ECO:0000313" key="4">
    <source>
        <dbReference type="EMBL" id="SHK12682.1"/>
    </source>
</evidence>
<dbReference type="PANTHER" id="PTHR43479">
    <property type="entry name" value="ACREF/ENVCD OPERON REPRESSOR-RELATED"/>
    <property type="match status" value="1"/>
</dbReference>
<dbReference type="InterPro" id="IPR055155">
    <property type="entry name" value="SMU_134-like_C"/>
</dbReference>
<dbReference type="Pfam" id="PF22568">
    <property type="entry name" value="Tet_C_40"/>
    <property type="match status" value="1"/>
</dbReference>
<dbReference type="OrthoDB" id="9808476at2"/>
<dbReference type="InterPro" id="IPR050624">
    <property type="entry name" value="HTH-type_Tx_Regulator"/>
</dbReference>
<dbReference type="InterPro" id="IPR023772">
    <property type="entry name" value="DNA-bd_HTH_TetR-type_CS"/>
</dbReference>
<evidence type="ECO:0000256" key="1">
    <source>
        <dbReference type="ARBA" id="ARBA00023125"/>
    </source>
</evidence>
<feature type="domain" description="HTH tetR-type" evidence="3">
    <location>
        <begin position="16"/>
        <end position="76"/>
    </location>
</feature>